<dbReference type="GO" id="GO:0009055">
    <property type="term" value="F:electron transfer activity"/>
    <property type="evidence" value="ECO:0007669"/>
    <property type="project" value="InterPro"/>
</dbReference>
<dbReference type="PANTHER" id="PTHR11921:SF29">
    <property type="entry name" value="SUCCINATE DEHYDROGENASE [UBIQUINONE] IRON-SULFUR SUBUNIT, MITOCHONDRIAL"/>
    <property type="match status" value="1"/>
</dbReference>
<dbReference type="Gene3D" id="1.10.1060.10">
    <property type="entry name" value="Alpha-helical ferredoxin"/>
    <property type="match status" value="1"/>
</dbReference>
<feature type="domain" description="4Fe-4S ferredoxin-type" evidence="15">
    <location>
        <begin position="189"/>
        <end position="217"/>
    </location>
</feature>
<comment type="subunit">
    <text evidence="11">Part of an enzyme complex containing three subunits: a flavoprotein (frdA), an iron-sulfur protein (frdB), and diheme cytochrome b (frdC).</text>
</comment>
<dbReference type="GO" id="GO:0008177">
    <property type="term" value="F:succinate dehydrogenase (quinone) activity"/>
    <property type="evidence" value="ECO:0007669"/>
    <property type="project" value="UniProtKB-EC"/>
</dbReference>
<dbReference type="GO" id="GO:0006099">
    <property type="term" value="P:tricarboxylic acid cycle"/>
    <property type="evidence" value="ECO:0007669"/>
    <property type="project" value="UniProtKB-KW"/>
</dbReference>
<evidence type="ECO:0000313" key="17">
    <source>
        <dbReference type="Proteomes" id="UP000029692"/>
    </source>
</evidence>
<reference evidence="16 17" key="1">
    <citation type="submission" date="2014-05" db="EMBL/GenBank/DDBJ databases">
        <title>De novo Genome Sequence of Spirocheata sp.</title>
        <authorList>
            <person name="Shivani Y."/>
            <person name="Subhash Y."/>
            <person name="Tushar L."/>
            <person name="Sasikala C."/>
            <person name="Ramana C.V."/>
        </authorList>
    </citation>
    <scope>NUCLEOTIDE SEQUENCE [LARGE SCALE GENOMIC DNA]</scope>
    <source>
        <strain evidence="16 17">JC230</strain>
    </source>
</reference>
<organism evidence="16 17">
    <name type="scientific">Spirochaeta lutea</name>
    <dbReference type="NCBI Taxonomy" id="1480694"/>
    <lineage>
        <taxon>Bacteria</taxon>
        <taxon>Pseudomonadati</taxon>
        <taxon>Spirochaetota</taxon>
        <taxon>Spirochaetia</taxon>
        <taxon>Spirochaetales</taxon>
        <taxon>Spirochaetaceae</taxon>
        <taxon>Spirochaeta</taxon>
    </lineage>
</organism>
<comment type="cofactor">
    <cofactor evidence="12">
        <name>[3Fe-4S] cluster</name>
        <dbReference type="ChEBI" id="CHEBI:21137"/>
    </cofactor>
    <text evidence="12">Binds 1 [3Fe-4S] cluster.</text>
</comment>
<dbReference type="STRING" id="1480694.DC28_13245"/>
<evidence type="ECO:0000256" key="1">
    <source>
        <dbReference type="ARBA" id="ARBA00004894"/>
    </source>
</evidence>
<evidence type="ECO:0000256" key="8">
    <source>
        <dbReference type="ARBA" id="ARBA00023004"/>
    </source>
</evidence>
<evidence type="ECO:0000256" key="10">
    <source>
        <dbReference type="ARBA" id="ARBA00023291"/>
    </source>
</evidence>
<keyword evidence="9 12" id="KW-0411">Iron-sulfur</keyword>
<dbReference type="GO" id="GO:0051537">
    <property type="term" value="F:2 iron, 2 sulfur cluster binding"/>
    <property type="evidence" value="ECO:0007669"/>
    <property type="project" value="UniProtKB-KW"/>
</dbReference>
<dbReference type="RefSeq" id="WP_037549453.1">
    <property type="nucleotide sequence ID" value="NZ_JNUP01000071.1"/>
</dbReference>
<dbReference type="SUPFAM" id="SSF46548">
    <property type="entry name" value="alpha-helical ferredoxin"/>
    <property type="match status" value="1"/>
</dbReference>
<dbReference type="Gene3D" id="3.10.20.30">
    <property type="match status" value="1"/>
</dbReference>
<dbReference type="SUPFAM" id="SSF54292">
    <property type="entry name" value="2Fe-2S ferredoxin-like"/>
    <property type="match status" value="1"/>
</dbReference>
<evidence type="ECO:0000256" key="2">
    <source>
        <dbReference type="ARBA" id="ARBA00009433"/>
    </source>
</evidence>
<dbReference type="InterPro" id="IPR009051">
    <property type="entry name" value="Helical_ferredxn"/>
</dbReference>
<evidence type="ECO:0000256" key="13">
    <source>
        <dbReference type="SAM" id="MobiDB-lite"/>
    </source>
</evidence>
<dbReference type="InterPro" id="IPR017896">
    <property type="entry name" value="4Fe4S_Fe-S-bd"/>
</dbReference>
<dbReference type="Proteomes" id="UP000029692">
    <property type="component" value="Unassembled WGS sequence"/>
</dbReference>
<keyword evidence="6 12" id="KW-0479">Metal-binding</keyword>
<feature type="domain" description="2Fe-2S ferredoxin-type" evidence="14">
    <location>
        <begin position="1"/>
        <end position="95"/>
    </location>
</feature>
<dbReference type="InterPro" id="IPR050573">
    <property type="entry name" value="SDH/FRD_Iron-Sulfur"/>
</dbReference>
<keyword evidence="8 12" id="KW-0408">Iron</keyword>
<evidence type="ECO:0000259" key="15">
    <source>
        <dbReference type="PROSITE" id="PS51379"/>
    </source>
</evidence>
<dbReference type="GO" id="GO:0051538">
    <property type="term" value="F:3 iron, 4 sulfur cluster binding"/>
    <property type="evidence" value="ECO:0007669"/>
    <property type="project" value="UniProtKB-KW"/>
</dbReference>
<dbReference type="Pfam" id="PF13183">
    <property type="entry name" value="Fer4_8"/>
    <property type="match status" value="1"/>
</dbReference>
<dbReference type="PANTHER" id="PTHR11921">
    <property type="entry name" value="SUCCINATE DEHYDROGENASE IRON-SULFUR PROTEIN"/>
    <property type="match status" value="1"/>
</dbReference>
<dbReference type="GO" id="GO:0046872">
    <property type="term" value="F:metal ion binding"/>
    <property type="evidence" value="ECO:0007669"/>
    <property type="project" value="UniProtKB-KW"/>
</dbReference>
<evidence type="ECO:0000256" key="7">
    <source>
        <dbReference type="ARBA" id="ARBA00023002"/>
    </source>
</evidence>
<dbReference type="InterPro" id="IPR036010">
    <property type="entry name" value="2Fe-2S_ferredoxin-like_sf"/>
</dbReference>
<dbReference type="NCBIfam" id="TIGR00384">
    <property type="entry name" value="dhsB"/>
    <property type="match status" value="2"/>
</dbReference>
<dbReference type="EC" id="1.3.5.1" evidence="12"/>
<dbReference type="GO" id="GO:0051539">
    <property type="term" value="F:4 iron, 4 sulfur cluster binding"/>
    <property type="evidence" value="ECO:0007669"/>
    <property type="project" value="UniProtKB-KW"/>
</dbReference>
<evidence type="ECO:0000256" key="12">
    <source>
        <dbReference type="RuleBase" id="RU361237"/>
    </source>
</evidence>
<comment type="pathway">
    <text evidence="1">Carbohydrate metabolism; tricarboxylic acid cycle; fumarate from succinate (bacterial route): step 1/1.</text>
</comment>
<evidence type="ECO:0000259" key="14">
    <source>
        <dbReference type="PROSITE" id="PS51085"/>
    </source>
</evidence>
<keyword evidence="10 12" id="KW-0003">3Fe-4S</keyword>
<dbReference type="Pfam" id="PF13085">
    <property type="entry name" value="Fer2_3"/>
    <property type="match status" value="1"/>
</dbReference>
<dbReference type="FunFam" id="1.10.1060.10:FF:000003">
    <property type="entry name" value="Succinate dehydrogenase iron-sulfur subunit"/>
    <property type="match status" value="1"/>
</dbReference>
<feature type="region of interest" description="Disordered" evidence="13">
    <location>
        <begin position="128"/>
        <end position="180"/>
    </location>
</feature>
<evidence type="ECO:0000256" key="5">
    <source>
        <dbReference type="ARBA" id="ARBA00022714"/>
    </source>
</evidence>
<proteinExistence type="inferred from homology"/>
<dbReference type="InterPro" id="IPR025192">
    <property type="entry name" value="Succ_DH/fum_Rdtase_N"/>
</dbReference>
<keyword evidence="4" id="KW-0816">Tricarboxylic acid cycle</keyword>
<dbReference type="eggNOG" id="COG0479">
    <property type="taxonomic scope" value="Bacteria"/>
</dbReference>
<dbReference type="InterPro" id="IPR017900">
    <property type="entry name" value="4Fe4S_Fe_S_CS"/>
</dbReference>
<dbReference type="PROSITE" id="PS00198">
    <property type="entry name" value="4FE4S_FER_1"/>
    <property type="match status" value="1"/>
</dbReference>
<dbReference type="EMBL" id="JNUP01000071">
    <property type="protein sequence ID" value="KGE70907.1"/>
    <property type="molecule type" value="Genomic_DNA"/>
</dbReference>
<comment type="similarity">
    <text evidence="2 12">Belongs to the succinate dehydrogenase/fumarate reductase iron-sulfur protein family.</text>
</comment>
<keyword evidence="17" id="KW-1185">Reference proteome</keyword>
<gene>
    <name evidence="16" type="ORF">DC28_13245</name>
</gene>
<sequence length="297" mass="32879">MELTIRVQRFNPDTDSDPYMQEYQVQLEPDSRVLDALIQIKRNQDGTLGFRRSCAHGVCGSDAMRINGKEGLACKTLVKQVAENDGDVIELLPLRHLRVQRDLMVDQTTFFQNYRQVQPFLLPQEGLKLSPGTQAGTDRGFTPTLTPGAQPSAPMETPSTPGGVTGSGSGSSPEAAQPNQGEYIQSPQERALFDEATKCILCAACYSACPVLDKNPDFIGPAAIVQAARFINDSRDQGLEPRLKVLDNPDGVWPCENHFECTRVCPREIKITKLINQTKRQIKSLREGRGEQVHDQK</sequence>
<protein>
    <recommendedName>
        <fullName evidence="12">Fumarate reductase iron-sulfur subunit</fullName>
        <ecNumber evidence="12">1.3.5.1</ecNumber>
    </recommendedName>
</protein>
<evidence type="ECO:0000256" key="11">
    <source>
        <dbReference type="ARBA" id="ARBA00066269"/>
    </source>
</evidence>
<evidence type="ECO:0000256" key="3">
    <source>
        <dbReference type="ARBA" id="ARBA00022485"/>
    </source>
</evidence>
<accession>A0A098QWQ3</accession>
<evidence type="ECO:0000256" key="4">
    <source>
        <dbReference type="ARBA" id="ARBA00022532"/>
    </source>
</evidence>
<dbReference type="PROSITE" id="PS51085">
    <property type="entry name" value="2FE2S_FER_2"/>
    <property type="match status" value="1"/>
</dbReference>
<evidence type="ECO:0000313" key="16">
    <source>
        <dbReference type="EMBL" id="KGE70907.1"/>
    </source>
</evidence>
<dbReference type="AlphaFoldDB" id="A0A098QWQ3"/>
<evidence type="ECO:0000256" key="9">
    <source>
        <dbReference type="ARBA" id="ARBA00023014"/>
    </source>
</evidence>
<keyword evidence="7" id="KW-0560">Oxidoreductase</keyword>
<keyword evidence="3 12" id="KW-0004">4Fe-4S</keyword>
<dbReference type="PROSITE" id="PS51379">
    <property type="entry name" value="4FE4S_FER_2"/>
    <property type="match status" value="1"/>
</dbReference>
<comment type="cofactor">
    <cofactor evidence="12">
        <name>[2Fe-2S] cluster</name>
        <dbReference type="ChEBI" id="CHEBI:190135"/>
    </cofactor>
    <text evidence="12">Binds 1 [2Fe-2S] cluster.</text>
</comment>
<evidence type="ECO:0000256" key="6">
    <source>
        <dbReference type="ARBA" id="ARBA00022723"/>
    </source>
</evidence>
<comment type="caution">
    <text evidence="16">The sequence shown here is derived from an EMBL/GenBank/DDBJ whole genome shotgun (WGS) entry which is preliminary data.</text>
</comment>
<comment type="catalytic activity">
    <reaction evidence="12">
        <text>a menaquinone + succinate = a menaquinol + fumarate</text>
        <dbReference type="Rhea" id="RHEA:27834"/>
        <dbReference type="Rhea" id="RHEA-COMP:9537"/>
        <dbReference type="Rhea" id="RHEA-COMP:9539"/>
        <dbReference type="ChEBI" id="CHEBI:16374"/>
        <dbReference type="ChEBI" id="CHEBI:18151"/>
        <dbReference type="ChEBI" id="CHEBI:29806"/>
        <dbReference type="ChEBI" id="CHEBI:30031"/>
        <dbReference type="EC" id="1.3.5.1"/>
    </reaction>
</comment>
<name>A0A098QWQ3_9SPIO</name>
<dbReference type="InterPro" id="IPR012675">
    <property type="entry name" value="Beta-grasp_dom_sf"/>
</dbReference>
<dbReference type="GO" id="GO:0022904">
    <property type="term" value="P:respiratory electron transport chain"/>
    <property type="evidence" value="ECO:0007669"/>
    <property type="project" value="TreeGrafter"/>
</dbReference>
<dbReference type="InterPro" id="IPR001041">
    <property type="entry name" value="2Fe-2S_ferredoxin-type"/>
</dbReference>
<comment type="cofactor">
    <cofactor evidence="12">
        <name>[4Fe-4S] cluster</name>
        <dbReference type="ChEBI" id="CHEBI:49883"/>
    </cofactor>
    <text evidence="12">Binds 1 [4Fe-4S] cluster.</text>
</comment>
<keyword evidence="5 12" id="KW-0001">2Fe-2S</keyword>
<dbReference type="InterPro" id="IPR004489">
    <property type="entry name" value="Succ_DH/fum_Rdtase_Fe-S"/>
</dbReference>